<evidence type="ECO:0000256" key="3">
    <source>
        <dbReference type="ARBA" id="ARBA00001941"/>
    </source>
</evidence>
<accession>A0AAW0UDC1</accession>
<evidence type="ECO:0000256" key="12">
    <source>
        <dbReference type="ARBA" id="ARBA00022842"/>
    </source>
</evidence>
<protein>
    <recommendedName>
        <fullName evidence="9">5'-deoxynucleotidase HDDC2</fullName>
        <ecNumber evidence="8">3.1.3.89</ecNumber>
    </recommendedName>
    <alternativeName>
        <fullName evidence="13">HD domain-containing protein 2</fullName>
    </alternativeName>
</protein>
<comment type="caution">
    <text evidence="15">The sequence shown here is derived from an EMBL/GenBank/DDBJ whole genome shotgun (WGS) entry which is preliminary data.</text>
</comment>
<dbReference type="AlphaFoldDB" id="A0AAW0UDC1"/>
<dbReference type="GO" id="GO:0046872">
    <property type="term" value="F:metal ion binding"/>
    <property type="evidence" value="ECO:0007669"/>
    <property type="project" value="UniProtKB-KW"/>
</dbReference>
<dbReference type="FunFam" id="1.10.3210.10:FF:000011">
    <property type="entry name" value="HD domain-containing protein 2"/>
    <property type="match status" value="1"/>
</dbReference>
<gene>
    <name evidence="15" type="ORF">O3P69_003809</name>
</gene>
<dbReference type="InterPro" id="IPR003607">
    <property type="entry name" value="HD/PDEase_dom"/>
</dbReference>
<evidence type="ECO:0000256" key="10">
    <source>
        <dbReference type="ARBA" id="ARBA00022723"/>
    </source>
</evidence>
<keyword evidence="10" id="KW-0479">Metal-binding</keyword>
<dbReference type="InterPro" id="IPR006674">
    <property type="entry name" value="HD_domain"/>
</dbReference>
<evidence type="ECO:0000256" key="13">
    <source>
        <dbReference type="ARBA" id="ARBA00032735"/>
    </source>
</evidence>
<dbReference type="Proteomes" id="UP001487740">
    <property type="component" value="Unassembled WGS sequence"/>
</dbReference>
<comment type="subunit">
    <text evidence="7">Homodimer.</text>
</comment>
<evidence type="ECO:0000259" key="14">
    <source>
        <dbReference type="SMART" id="SM00471"/>
    </source>
</evidence>
<dbReference type="PANTHER" id="PTHR11845">
    <property type="entry name" value="5'-DEOXYNUCLEOTIDASE HDDC2"/>
    <property type="match status" value="1"/>
</dbReference>
<keyword evidence="16" id="KW-1185">Reference proteome</keyword>
<evidence type="ECO:0000256" key="4">
    <source>
        <dbReference type="ARBA" id="ARBA00001946"/>
    </source>
</evidence>
<sequence length="236" mass="27378">MAASPASCLAFLKQIGRLKVRYNMTLRSSAYCTVLPLVFIECDRLTGSARSFHYKRICIFIGYCEHLKRTGWVLRKVDEPETVSGHMYRMAIMSFLFDDDDGVDRDRVMKMCLVHDMAESIVGDLTPHCGVSDEDKHQREVAAIESFRSLVGQKAGTEMYDLFMEYEEQKTKEAKVVKDLDKFDMILQAFEYETDQERPGTLEEFFKSTEGKFTHPKIIKLIEQLYKERGEKLKSY</sequence>
<dbReference type="GO" id="GO:0002953">
    <property type="term" value="F:5'-deoxynucleotidase activity"/>
    <property type="evidence" value="ECO:0007669"/>
    <property type="project" value="UniProtKB-EC"/>
</dbReference>
<dbReference type="EMBL" id="JARAKH010000012">
    <property type="protein sequence ID" value="KAK8398127.1"/>
    <property type="molecule type" value="Genomic_DNA"/>
</dbReference>
<evidence type="ECO:0000256" key="5">
    <source>
        <dbReference type="ARBA" id="ARBA00004074"/>
    </source>
</evidence>
<comment type="cofactor">
    <cofactor evidence="2">
        <name>Mn(2+)</name>
        <dbReference type="ChEBI" id="CHEBI:29035"/>
    </cofactor>
</comment>
<evidence type="ECO:0000256" key="2">
    <source>
        <dbReference type="ARBA" id="ARBA00001936"/>
    </source>
</evidence>
<dbReference type="Gene3D" id="1.10.3210.10">
    <property type="entry name" value="Hypothetical protein af1432"/>
    <property type="match status" value="1"/>
</dbReference>
<evidence type="ECO:0000256" key="1">
    <source>
        <dbReference type="ARBA" id="ARBA00001638"/>
    </source>
</evidence>
<evidence type="ECO:0000256" key="6">
    <source>
        <dbReference type="ARBA" id="ARBA00009999"/>
    </source>
</evidence>
<dbReference type="PANTHER" id="PTHR11845:SF13">
    <property type="entry name" value="5'-DEOXYNUCLEOTIDASE HDDC2"/>
    <property type="match status" value="1"/>
</dbReference>
<feature type="domain" description="HD/PDEase" evidence="14">
    <location>
        <begin position="79"/>
        <end position="195"/>
    </location>
</feature>
<dbReference type="SUPFAM" id="SSF109604">
    <property type="entry name" value="HD-domain/PDEase-like"/>
    <property type="match status" value="1"/>
</dbReference>
<keyword evidence="11" id="KW-0378">Hydrolase</keyword>
<dbReference type="GO" id="GO:0009159">
    <property type="term" value="P:deoxyribonucleoside monophosphate catabolic process"/>
    <property type="evidence" value="ECO:0007669"/>
    <property type="project" value="UniProtKB-ARBA"/>
</dbReference>
<evidence type="ECO:0000256" key="7">
    <source>
        <dbReference type="ARBA" id="ARBA00011738"/>
    </source>
</evidence>
<name>A0AAW0UDC1_SCYPA</name>
<keyword evidence="12" id="KW-0460">Magnesium</keyword>
<comment type="cofactor">
    <cofactor evidence="4">
        <name>Mg(2+)</name>
        <dbReference type="ChEBI" id="CHEBI:18420"/>
    </cofactor>
</comment>
<evidence type="ECO:0000256" key="9">
    <source>
        <dbReference type="ARBA" id="ARBA00015933"/>
    </source>
</evidence>
<evidence type="ECO:0000313" key="16">
    <source>
        <dbReference type="Proteomes" id="UP001487740"/>
    </source>
</evidence>
<evidence type="ECO:0000256" key="11">
    <source>
        <dbReference type="ARBA" id="ARBA00022801"/>
    </source>
</evidence>
<dbReference type="GO" id="GO:0005737">
    <property type="term" value="C:cytoplasm"/>
    <property type="evidence" value="ECO:0007669"/>
    <property type="project" value="TreeGrafter"/>
</dbReference>
<dbReference type="SMART" id="SM00471">
    <property type="entry name" value="HDc"/>
    <property type="match status" value="1"/>
</dbReference>
<organism evidence="15 16">
    <name type="scientific">Scylla paramamosain</name>
    <name type="common">Mud crab</name>
    <dbReference type="NCBI Taxonomy" id="85552"/>
    <lineage>
        <taxon>Eukaryota</taxon>
        <taxon>Metazoa</taxon>
        <taxon>Ecdysozoa</taxon>
        <taxon>Arthropoda</taxon>
        <taxon>Crustacea</taxon>
        <taxon>Multicrustacea</taxon>
        <taxon>Malacostraca</taxon>
        <taxon>Eumalacostraca</taxon>
        <taxon>Eucarida</taxon>
        <taxon>Decapoda</taxon>
        <taxon>Pleocyemata</taxon>
        <taxon>Brachyura</taxon>
        <taxon>Eubrachyura</taxon>
        <taxon>Portunoidea</taxon>
        <taxon>Portunidae</taxon>
        <taxon>Portuninae</taxon>
        <taxon>Scylla</taxon>
    </lineage>
</organism>
<dbReference type="InterPro" id="IPR039356">
    <property type="entry name" value="YfbR/HDDC2"/>
</dbReference>
<dbReference type="EC" id="3.1.3.89" evidence="8"/>
<dbReference type="Pfam" id="PF13023">
    <property type="entry name" value="HD_3"/>
    <property type="match status" value="1"/>
</dbReference>
<comment type="cofactor">
    <cofactor evidence="3">
        <name>Co(2+)</name>
        <dbReference type="ChEBI" id="CHEBI:48828"/>
    </cofactor>
</comment>
<comment type="function">
    <text evidence="5">Catalyzes the dephosphorylation of the nucleoside 5'-monophosphates deoxyadenosine monophosphate (dAMP), deoxycytidine monophosphate (dCMP), deoxyguanosine monophosphate (dGMP) and deoxythymidine monophosphate (dTMP).</text>
</comment>
<comment type="similarity">
    <text evidence="6">Belongs to the HDDC2 family.</text>
</comment>
<comment type="catalytic activity">
    <reaction evidence="1">
        <text>a 2'-deoxyribonucleoside 5'-phosphate + H2O = a 2'-deoxyribonucleoside + phosphate</text>
        <dbReference type="Rhea" id="RHEA:36167"/>
        <dbReference type="ChEBI" id="CHEBI:15377"/>
        <dbReference type="ChEBI" id="CHEBI:18274"/>
        <dbReference type="ChEBI" id="CHEBI:43474"/>
        <dbReference type="ChEBI" id="CHEBI:65317"/>
        <dbReference type="EC" id="3.1.3.89"/>
    </reaction>
</comment>
<proteinExistence type="inferred from homology"/>
<evidence type="ECO:0000256" key="8">
    <source>
        <dbReference type="ARBA" id="ARBA00012964"/>
    </source>
</evidence>
<reference evidence="15 16" key="1">
    <citation type="submission" date="2023-03" db="EMBL/GenBank/DDBJ databases">
        <title>High-quality genome of Scylla paramamosain provides insights in environmental adaptation.</title>
        <authorList>
            <person name="Zhang L."/>
        </authorList>
    </citation>
    <scope>NUCLEOTIDE SEQUENCE [LARGE SCALE GENOMIC DNA]</scope>
    <source>
        <strain evidence="15">LZ_2023a</strain>
        <tissue evidence="15">Muscle</tissue>
    </source>
</reference>
<evidence type="ECO:0000313" key="15">
    <source>
        <dbReference type="EMBL" id="KAK8398127.1"/>
    </source>
</evidence>